<dbReference type="GO" id="GO:0004519">
    <property type="term" value="F:endonuclease activity"/>
    <property type="evidence" value="ECO:0007669"/>
    <property type="project" value="UniProtKB-KW"/>
</dbReference>
<dbReference type="PANTHER" id="PTHR30408">
    <property type="entry name" value="TYPE-1 RESTRICTION ENZYME ECOKI SPECIFICITY PROTEIN"/>
    <property type="match status" value="1"/>
</dbReference>
<accession>A0A3R6JVN1</accession>
<dbReference type="GO" id="GO:0009307">
    <property type="term" value="P:DNA restriction-modification system"/>
    <property type="evidence" value="ECO:0007669"/>
    <property type="project" value="UniProtKB-KW"/>
</dbReference>
<keyword evidence="2" id="KW-0238">DNA-binding</keyword>
<dbReference type="AlphaFoldDB" id="A0A3R6JVN1"/>
<keyword evidence="3" id="KW-0378">Hydrolase</keyword>
<dbReference type="PANTHER" id="PTHR30408:SF12">
    <property type="entry name" value="TYPE I RESTRICTION ENZYME MJAVIII SPECIFICITY SUBUNIT"/>
    <property type="match status" value="1"/>
</dbReference>
<gene>
    <name evidence="3" type="ORF">DW656_18460</name>
</gene>
<dbReference type="Proteomes" id="UP000284579">
    <property type="component" value="Unassembled WGS sequence"/>
</dbReference>
<reference evidence="3 4" key="1">
    <citation type="submission" date="2018-08" db="EMBL/GenBank/DDBJ databases">
        <title>A genome reference for cultivated species of the human gut microbiota.</title>
        <authorList>
            <person name="Zou Y."/>
            <person name="Xue W."/>
            <person name="Luo G."/>
        </authorList>
    </citation>
    <scope>NUCLEOTIDE SEQUENCE [LARGE SCALE GENOMIC DNA]</scope>
    <source>
        <strain evidence="3 4">AM23-3</strain>
    </source>
</reference>
<evidence type="ECO:0000256" key="1">
    <source>
        <dbReference type="ARBA" id="ARBA00022747"/>
    </source>
</evidence>
<sequence length="130" mass="14684">MEFQGRSFAGASVTNYGVVETNDVVYTKSPLKANPYGIIKSNKGKPGIVSTLYAVYHPNDITDSEFVQVYFEQDARMNSYMHPLVNKGAKNDMKVSAENALKGEVIFPKLDEQRQISDYFRRLDTIITLH</sequence>
<protein>
    <submittedName>
        <fullName evidence="3">Restriction endonuclease subunit S</fullName>
    </submittedName>
</protein>
<dbReference type="EMBL" id="QRHO01000143">
    <property type="protein sequence ID" value="RHF75593.1"/>
    <property type="molecule type" value="Genomic_DNA"/>
</dbReference>
<keyword evidence="3" id="KW-0255">Endonuclease</keyword>
<evidence type="ECO:0000313" key="3">
    <source>
        <dbReference type="EMBL" id="RHF75593.1"/>
    </source>
</evidence>
<proteinExistence type="predicted"/>
<keyword evidence="3" id="KW-0540">Nuclease</keyword>
<evidence type="ECO:0000256" key="2">
    <source>
        <dbReference type="ARBA" id="ARBA00023125"/>
    </source>
</evidence>
<dbReference type="GO" id="GO:0003677">
    <property type="term" value="F:DNA binding"/>
    <property type="evidence" value="ECO:0007669"/>
    <property type="project" value="UniProtKB-KW"/>
</dbReference>
<feature type="non-terminal residue" evidence="3">
    <location>
        <position position="130"/>
    </location>
</feature>
<name>A0A3R6JVN1_9FIRM</name>
<dbReference type="Gene3D" id="3.90.220.20">
    <property type="entry name" value="DNA methylase specificity domains"/>
    <property type="match status" value="1"/>
</dbReference>
<dbReference type="SUPFAM" id="SSF116734">
    <property type="entry name" value="DNA methylase specificity domain"/>
    <property type="match status" value="1"/>
</dbReference>
<organism evidence="3 4">
    <name type="scientific">Coprococcus comes</name>
    <dbReference type="NCBI Taxonomy" id="410072"/>
    <lineage>
        <taxon>Bacteria</taxon>
        <taxon>Bacillati</taxon>
        <taxon>Bacillota</taxon>
        <taxon>Clostridia</taxon>
        <taxon>Lachnospirales</taxon>
        <taxon>Lachnospiraceae</taxon>
        <taxon>Coprococcus</taxon>
    </lineage>
</organism>
<keyword evidence="1" id="KW-0680">Restriction system</keyword>
<evidence type="ECO:0000313" key="4">
    <source>
        <dbReference type="Proteomes" id="UP000284579"/>
    </source>
</evidence>
<dbReference type="InterPro" id="IPR044946">
    <property type="entry name" value="Restrct_endonuc_typeI_TRD_sf"/>
</dbReference>
<comment type="caution">
    <text evidence="3">The sequence shown here is derived from an EMBL/GenBank/DDBJ whole genome shotgun (WGS) entry which is preliminary data.</text>
</comment>
<dbReference type="InterPro" id="IPR052021">
    <property type="entry name" value="Type-I_RS_S_subunit"/>
</dbReference>